<organism evidence="4 5">
    <name type="scientific">Linnemannia elongata AG-77</name>
    <dbReference type="NCBI Taxonomy" id="1314771"/>
    <lineage>
        <taxon>Eukaryota</taxon>
        <taxon>Fungi</taxon>
        <taxon>Fungi incertae sedis</taxon>
        <taxon>Mucoromycota</taxon>
        <taxon>Mortierellomycotina</taxon>
        <taxon>Mortierellomycetes</taxon>
        <taxon>Mortierellales</taxon>
        <taxon>Mortierellaceae</taxon>
        <taxon>Linnemannia</taxon>
    </lineage>
</organism>
<dbReference type="STRING" id="1314771.A0A197K5A2"/>
<evidence type="ECO:0000313" key="4">
    <source>
        <dbReference type="EMBL" id="OAQ32655.1"/>
    </source>
</evidence>
<dbReference type="SMART" id="SM00320">
    <property type="entry name" value="WD40"/>
    <property type="match status" value="6"/>
</dbReference>
<dbReference type="PANTHER" id="PTHR19879">
    <property type="entry name" value="TRANSCRIPTION INITIATION FACTOR TFIID"/>
    <property type="match status" value="1"/>
</dbReference>
<proteinExistence type="predicted"/>
<dbReference type="InterPro" id="IPR020472">
    <property type="entry name" value="WD40_PAC1"/>
</dbReference>
<dbReference type="InterPro" id="IPR015943">
    <property type="entry name" value="WD40/YVTN_repeat-like_dom_sf"/>
</dbReference>
<dbReference type="InterPro" id="IPR036322">
    <property type="entry name" value="WD40_repeat_dom_sf"/>
</dbReference>
<dbReference type="EMBL" id="KV442024">
    <property type="protein sequence ID" value="OAQ32655.1"/>
    <property type="molecule type" value="Genomic_DNA"/>
</dbReference>
<dbReference type="PROSITE" id="PS50294">
    <property type="entry name" value="WD_REPEATS_REGION"/>
    <property type="match status" value="4"/>
</dbReference>
<evidence type="ECO:0000256" key="1">
    <source>
        <dbReference type="ARBA" id="ARBA00022574"/>
    </source>
</evidence>
<keyword evidence="1 3" id="KW-0853">WD repeat</keyword>
<feature type="repeat" description="WD" evidence="3">
    <location>
        <begin position="85"/>
        <end position="126"/>
    </location>
</feature>
<dbReference type="Gene3D" id="2.130.10.10">
    <property type="entry name" value="YVTN repeat-like/Quinoprotein amine dehydrogenase"/>
    <property type="match status" value="2"/>
</dbReference>
<dbReference type="CDD" id="cd00200">
    <property type="entry name" value="WD40"/>
    <property type="match status" value="1"/>
</dbReference>
<dbReference type="InterPro" id="IPR001680">
    <property type="entry name" value="WD40_rpt"/>
</dbReference>
<gene>
    <name evidence="4" type="ORF">K457DRAFT_107944</name>
</gene>
<dbReference type="AlphaFoldDB" id="A0A197K5A2"/>
<keyword evidence="2" id="KW-0677">Repeat</keyword>
<evidence type="ECO:0000256" key="3">
    <source>
        <dbReference type="PROSITE-ProRule" id="PRU00221"/>
    </source>
</evidence>
<dbReference type="Proteomes" id="UP000078512">
    <property type="component" value="Unassembled WGS sequence"/>
</dbReference>
<dbReference type="PRINTS" id="PR00320">
    <property type="entry name" value="GPROTEINBRPT"/>
</dbReference>
<dbReference type="PROSITE" id="PS00678">
    <property type="entry name" value="WD_REPEATS_1"/>
    <property type="match status" value="1"/>
</dbReference>
<feature type="repeat" description="WD" evidence="3">
    <location>
        <begin position="214"/>
        <end position="248"/>
    </location>
</feature>
<dbReference type="OrthoDB" id="2405918at2759"/>
<evidence type="ECO:0000313" key="5">
    <source>
        <dbReference type="Proteomes" id="UP000078512"/>
    </source>
</evidence>
<keyword evidence="5" id="KW-1185">Reference proteome</keyword>
<evidence type="ECO:0000256" key="2">
    <source>
        <dbReference type="ARBA" id="ARBA00022737"/>
    </source>
</evidence>
<dbReference type="Pfam" id="PF00400">
    <property type="entry name" value="WD40"/>
    <property type="match status" value="5"/>
</dbReference>
<dbReference type="PANTHER" id="PTHR19879:SF9">
    <property type="entry name" value="TRANSCRIPTION INITIATION FACTOR TFIID SUBUNIT 5"/>
    <property type="match status" value="1"/>
</dbReference>
<sequence length="301" mass="32751">MKGHTGGVHSVAFSPCGKQIASASHDRTIRLWSSETGECLFVLNGHEGGLTDIAFCSTSEMIASSSMDRTVRLWNSSSGQLISRLLGHGSWITTCTFSPDGLQFASGDLYGIIRLWEVNTNLSDSTTQKRAVPVRTVAYSHNDGQRLVLGTEASSILLWDPRSDKPDVKLEGHTGAVYSVTYSPCGKWILSGSRDKTVRLWSGEVDSWSCVAVVRGCSEPVTSVAWNPVVPMEFVTGIEDGSVRVWRILSTEAGDVSVNMHWSSHIGELCAMDLNLKGAIGLSPIYRKLLVQRGAIDCCRR</sequence>
<dbReference type="InterPro" id="IPR019775">
    <property type="entry name" value="WD40_repeat_CS"/>
</dbReference>
<name>A0A197K5A2_9FUNG</name>
<dbReference type="SUPFAM" id="SSF50978">
    <property type="entry name" value="WD40 repeat-like"/>
    <property type="match status" value="1"/>
</dbReference>
<dbReference type="PROSITE" id="PS50082">
    <property type="entry name" value="WD_REPEATS_2"/>
    <property type="match status" value="5"/>
</dbReference>
<protein>
    <submittedName>
        <fullName evidence="4">WD40 repeat-like protein</fullName>
    </submittedName>
</protein>
<reference evidence="4 5" key="1">
    <citation type="submission" date="2016-05" db="EMBL/GenBank/DDBJ databases">
        <title>Genome sequencing reveals origins of a unique bacterial endosymbiosis in the earliest lineages of terrestrial Fungi.</title>
        <authorList>
            <consortium name="DOE Joint Genome Institute"/>
            <person name="Uehling J."/>
            <person name="Gryganskyi A."/>
            <person name="Hameed K."/>
            <person name="Tschaplinski T."/>
            <person name="Misztal P."/>
            <person name="Wu S."/>
            <person name="Desiro A."/>
            <person name="Vande Pol N."/>
            <person name="Du Z.-Y."/>
            <person name="Zienkiewicz A."/>
            <person name="Zienkiewicz K."/>
            <person name="Morin E."/>
            <person name="Tisserant E."/>
            <person name="Splivallo R."/>
            <person name="Hainaut M."/>
            <person name="Henrissat B."/>
            <person name="Ohm R."/>
            <person name="Kuo A."/>
            <person name="Yan J."/>
            <person name="Lipzen A."/>
            <person name="Nolan M."/>
            <person name="Labutti K."/>
            <person name="Barry K."/>
            <person name="Goldstein A."/>
            <person name="Labbe J."/>
            <person name="Schadt C."/>
            <person name="Tuskan G."/>
            <person name="Grigoriev I."/>
            <person name="Martin F."/>
            <person name="Vilgalys R."/>
            <person name="Bonito G."/>
        </authorList>
    </citation>
    <scope>NUCLEOTIDE SEQUENCE [LARGE SCALE GENOMIC DNA]</scope>
    <source>
        <strain evidence="4 5">AG-77</strain>
    </source>
</reference>
<feature type="repeat" description="WD" evidence="3">
    <location>
        <begin position="1"/>
        <end position="42"/>
    </location>
</feature>
<feature type="repeat" description="WD" evidence="3">
    <location>
        <begin position="170"/>
        <end position="202"/>
    </location>
</feature>
<accession>A0A197K5A2</accession>
<feature type="repeat" description="WD" evidence="3">
    <location>
        <begin position="43"/>
        <end position="84"/>
    </location>
</feature>